<dbReference type="InParanoid" id="A0A0C3PLP6"/>
<dbReference type="AlphaFoldDB" id="A0A0C3PLP6"/>
<name>A0A0C3PLP6_PISTI</name>
<proteinExistence type="predicted"/>
<reference evidence="3" key="2">
    <citation type="submission" date="2015-01" db="EMBL/GenBank/DDBJ databases">
        <title>Evolutionary Origins and Diversification of the Mycorrhizal Mutualists.</title>
        <authorList>
            <consortium name="DOE Joint Genome Institute"/>
            <consortium name="Mycorrhizal Genomics Consortium"/>
            <person name="Kohler A."/>
            <person name="Kuo A."/>
            <person name="Nagy L.G."/>
            <person name="Floudas D."/>
            <person name="Copeland A."/>
            <person name="Barry K.W."/>
            <person name="Cichocki N."/>
            <person name="Veneault-Fourrey C."/>
            <person name="LaButti K."/>
            <person name="Lindquist E.A."/>
            <person name="Lipzen A."/>
            <person name="Lundell T."/>
            <person name="Morin E."/>
            <person name="Murat C."/>
            <person name="Riley R."/>
            <person name="Ohm R."/>
            <person name="Sun H."/>
            <person name="Tunlid A."/>
            <person name="Henrissat B."/>
            <person name="Grigoriev I.V."/>
            <person name="Hibbett D.S."/>
            <person name="Martin F."/>
        </authorList>
    </citation>
    <scope>NUCLEOTIDE SEQUENCE [LARGE SCALE GENOMIC DNA]</scope>
    <source>
        <strain evidence="3">Marx 270</strain>
    </source>
</reference>
<evidence type="ECO:0000256" key="1">
    <source>
        <dbReference type="SAM" id="MobiDB-lite"/>
    </source>
</evidence>
<accession>A0A0C3PLP6</accession>
<sequence>MSPTPERFLQSASAQSAGHHILIQGSITRSSSPTSFQRSLANTLRLDHHRSTQQRI</sequence>
<gene>
    <name evidence="2" type="ORF">M404DRAFT_996513</name>
</gene>
<evidence type="ECO:0000313" key="3">
    <source>
        <dbReference type="Proteomes" id="UP000054217"/>
    </source>
</evidence>
<keyword evidence="3" id="KW-1185">Reference proteome</keyword>
<evidence type="ECO:0000313" key="2">
    <source>
        <dbReference type="EMBL" id="KIO09676.1"/>
    </source>
</evidence>
<protein>
    <submittedName>
        <fullName evidence="2">Uncharacterized protein</fullName>
    </submittedName>
</protein>
<feature type="region of interest" description="Disordered" evidence="1">
    <location>
        <begin position="23"/>
        <end position="56"/>
    </location>
</feature>
<dbReference type="EMBL" id="KN831954">
    <property type="protein sequence ID" value="KIO09676.1"/>
    <property type="molecule type" value="Genomic_DNA"/>
</dbReference>
<organism evidence="2 3">
    <name type="scientific">Pisolithus tinctorius Marx 270</name>
    <dbReference type="NCBI Taxonomy" id="870435"/>
    <lineage>
        <taxon>Eukaryota</taxon>
        <taxon>Fungi</taxon>
        <taxon>Dikarya</taxon>
        <taxon>Basidiomycota</taxon>
        <taxon>Agaricomycotina</taxon>
        <taxon>Agaricomycetes</taxon>
        <taxon>Agaricomycetidae</taxon>
        <taxon>Boletales</taxon>
        <taxon>Sclerodermatineae</taxon>
        <taxon>Pisolithaceae</taxon>
        <taxon>Pisolithus</taxon>
    </lineage>
</organism>
<dbReference type="Proteomes" id="UP000054217">
    <property type="component" value="Unassembled WGS sequence"/>
</dbReference>
<feature type="compositionally biased region" description="Polar residues" evidence="1">
    <location>
        <begin position="25"/>
        <end position="42"/>
    </location>
</feature>
<dbReference type="HOGENOM" id="CLU_3015120_0_0_1"/>
<reference evidence="2 3" key="1">
    <citation type="submission" date="2014-04" db="EMBL/GenBank/DDBJ databases">
        <authorList>
            <consortium name="DOE Joint Genome Institute"/>
            <person name="Kuo A."/>
            <person name="Kohler A."/>
            <person name="Costa M.D."/>
            <person name="Nagy L.G."/>
            <person name="Floudas D."/>
            <person name="Copeland A."/>
            <person name="Barry K.W."/>
            <person name="Cichocki N."/>
            <person name="Veneault-Fourrey C."/>
            <person name="LaButti K."/>
            <person name="Lindquist E.A."/>
            <person name="Lipzen A."/>
            <person name="Lundell T."/>
            <person name="Morin E."/>
            <person name="Murat C."/>
            <person name="Sun H."/>
            <person name="Tunlid A."/>
            <person name="Henrissat B."/>
            <person name="Grigoriev I.V."/>
            <person name="Hibbett D.S."/>
            <person name="Martin F."/>
            <person name="Nordberg H.P."/>
            <person name="Cantor M.N."/>
            <person name="Hua S.X."/>
        </authorList>
    </citation>
    <scope>NUCLEOTIDE SEQUENCE [LARGE SCALE GENOMIC DNA]</scope>
    <source>
        <strain evidence="2 3">Marx 270</strain>
    </source>
</reference>